<protein>
    <recommendedName>
        <fullName evidence="3">DUF1618 domain-containing protein</fullName>
    </recommendedName>
</protein>
<reference evidence="1" key="2">
    <citation type="submission" date="2021-12" db="EMBL/GenBank/DDBJ databases">
        <title>Resequencing data analysis of finger millet.</title>
        <authorList>
            <person name="Hatakeyama M."/>
            <person name="Aluri S."/>
            <person name="Balachadran M.T."/>
            <person name="Sivarajan S.R."/>
            <person name="Poveda L."/>
            <person name="Shimizu-Inatsugi R."/>
            <person name="Schlapbach R."/>
            <person name="Sreeman S.M."/>
            <person name="Shimizu K.K."/>
        </authorList>
    </citation>
    <scope>NUCLEOTIDE SEQUENCE</scope>
</reference>
<reference evidence="1" key="1">
    <citation type="journal article" date="2018" name="DNA Res.">
        <title>Multiple hybrid de novo genome assembly of finger millet, an orphan allotetraploid crop.</title>
        <authorList>
            <person name="Hatakeyama M."/>
            <person name="Aluri S."/>
            <person name="Balachadran M.T."/>
            <person name="Sivarajan S.R."/>
            <person name="Patrignani A."/>
            <person name="Gruter S."/>
            <person name="Poveda L."/>
            <person name="Shimizu-Inatsugi R."/>
            <person name="Baeten J."/>
            <person name="Francoijs K.J."/>
            <person name="Nataraja K.N."/>
            <person name="Reddy Y.A.N."/>
            <person name="Phadnis S."/>
            <person name="Ravikumar R.L."/>
            <person name="Schlapbach R."/>
            <person name="Sreeman S.M."/>
            <person name="Shimizu K.K."/>
        </authorList>
    </citation>
    <scope>NUCLEOTIDE SEQUENCE</scope>
</reference>
<comment type="caution">
    <text evidence="1">The sequence shown here is derived from an EMBL/GenBank/DDBJ whole genome shotgun (WGS) entry which is preliminary data.</text>
</comment>
<evidence type="ECO:0008006" key="3">
    <source>
        <dbReference type="Google" id="ProtNLM"/>
    </source>
</evidence>
<dbReference type="EMBL" id="BQKI01000131">
    <property type="protein sequence ID" value="GJN40486.1"/>
    <property type="molecule type" value="Genomic_DNA"/>
</dbReference>
<keyword evidence="2" id="KW-1185">Reference proteome</keyword>
<dbReference type="PANTHER" id="PTHR33074">
    <property type="entry name" value="EXPRESSED PROTEIN-RELATED"/>
    <property type="match status" value="1"/>
</dbReference>
<dbReference type="Proteomes" id="UP001054889">
    <property type="component" value="Unassembled WGS sequence"/>
</dbReference>
<organism evidence="1 2">
    <name type="scientific">Eleusine coracana subsp. coracana</name>
    <dbReference type="NCBI Taxonomy" id="191504"/>
    <lineage>
        <taxon>Eukaryota</taxon>
        <taxon>Viridiplantae</taxon>
        <taxon>Streptophyta</taxon>
        <taxon>Embryophyta</taxon>
        <taxon>Tracheophyta</taxon>
        <taxon>Spermatophyta</taxon>
        <taxon>Magnoliopsida</taxon>
        <taxon>Liliopsida</taxon>
        <taxon>Poales</taxon>
        <taxon>Poaceae</taxon>
        <taxon>PACMAD clade</taxon>
        <taxon>Chloridoideae</taxon>
        <taxon>Cynodonteae</taxon>
        <taxon>Eleusininae</taxon>
        <taxon>Eleusine</taxon>
    </lineage>
</organism>
<name>A0AAV5G2J5_ELECO</name>
<proteinExistence type="predicted"/>
<evidence type="ECO:0000313" key="1">
    <source>
        <dbReference type="EMBL" id="GJN40486.1"/>
    </source>
</evidence>
<accession>A0AAV5G2J5</accession>
<dbReference type="PANTHER" id="PTHR33074:SF68">
    <property type="entry name" value="OS09G0557100 PROTEIN"/>
    <property type="match status" value="1"/>
</dbReference>
<sequence>MGDEEPSLHPPHHGFYRSEAEAPQTSWALLDLHAYIADRENYTSASCKTSDKTEIRVTFCAAPPPLVSYLCVWFPGLKPEDLEKIVLDPTVEAAQSDLLLLEVSVCGRRRSDYFVYKANDGRGPSLQLLEIPEPCLDKRCNIALLARRDRHGGTFHLRPPLERHGGERFRLRRHGEEDSYYYVAVLNFVSSTESEYTYKLWVFDSMEGQWSSRLVSVHCPLYHLTSKVISLGEDGLLGFVDPWRGIIACDMIGQRSPKYLKVPPKLIRNDKVRYRDKKALVLSVDMKKSRLQGVAVFDAERMCGGSFDYTCMQSWIPKYFNADEYMVFN</sequence>
<dbReference type="AlphaFoldDB" id="A0AAV5G2J5"/>
<gene>
    <name evidence="1" type="primary">gb29702</name>
    <name evidence="1" type="ORF">PR202_gb29702</name>
</gene>
<evidence type="ECO:0000313" key="2">
    <source>
        <dbReference type="Proteomes" id="UP001054889"/>
    </source>
</evidence>